<feature type="domain" description="C2H2-type" evidence="9">
    <location>
        <begin position="397"/>
        <end position="424"/>
    </location>
</feature>
<feature type="compositionally biased region" description="Polar residues" evidence="8">
    <location>
        <begin position="328"/>
        <end position="337"/>
    </location>
</feature>
<feature type="domain" description="C2H2-type" evidence="9">
    <location>
        <begin position="453"/>
        <end position="480"/>
    </location>
</feature>
<dbReference type="GO" id="GO:0043565">
    <property type="term" value="F:sequence-specific DNA binding"/>
    <property type="evidence" value="ECO:0007669"/>
    <property type="project" value="TreeGrafter"/>
</dbReference>
<feature type="region of interest" description="Disordered" evidence="8">
    <location>
        <begin position="328"/>
        <end position="386"/>
    </location>
</feature>
<evidence type="ECO:0000256" key="5">
    <source>
        <dbReference type="ARBA" id="ARBA00022833"/>
    </source>
</evidence>
<dbReference type="Pfam" id="PF00096">
    <property type="entry name" value="zf-C2H2"/>
    <property type="match status" value="2"/>
</dbReference>
<dbReference type="PROSITE" id="PS50157">
    <property type="entry name" value="ZINC_FINGER_C2H2_2"/>
    <property type="match status" value="4"/>
</dbReference>
<feature type="compositionally biased region" description="Basic residues" evidence="8">
    <location>
        <begin position="364"/>
        <end position="381"/>
    </location>
</feature>
<evidence type="ECO:0000256" key="3">
    <source>
        <dbReference type="ARBA" id="ARBA00022737"/>
    </source>
</evidence>
<dbReference type="GO" id="GO:0005634">
    <property type="term" value="C:nucleus"/>
    <property type="evidence" value="ECO:0007669"/>
    <property type="project" value="UniProtKB-SubCell"/>
</dbReference>
<feature type="region of interest" description="Disordered" evidence="8">
    <location>
        <begin position="180"/>
        <end position="211"/>
    </location>
</feature>
<dbReference type="Gene3D" id="3.30.160.60">
    <property type="entry name" value="Classic Zinc Finger"/>
    <property type="match status" value="3"/>
</dbReference>
<comment type="subcellular location">
    <subcellularLocation>
        <location evidence="1">Nucleus</location>
    </subcellularLocation>
</comment>
<evidence type="ECO:0000256" key="6">
    <source>
        <dbReference type="ARBA" id="ARBA00023242"/>
    </source>
</evidence>
<dbReference type="PROSITE" id="PS00028">
    <property type="entry name" value="ZINC_FINGER_C2H2_1"/>
    <property type="match status" value="4"/>
</dbReference>
<keyword evidence="3" id="KW-0677">Repeat</keyword>
<dbReference type="FunFam" id="3.30.160.60:FF:000145">
    <property type="entry name" value="Zinc finger protein 574"/>
    <property type="match status" value="1"/>
</dbReference>
<keyword evidence="5" id="KW-0862">Zinc</keyword>
<keyword evidence="6" id="KW-0539">Nucleus</keyword>
<keyword evidence="2" id="KW-0479">Metal-binding</keyword>
<proteinExistence type="predicted"/>
<evidence type="ECO:0000256" key="7">
    <source>
        <dbReference type="PROSITE-ProRule" id="PRU00042"/>
    </source>
</evidence>
<dbReference type="SUPFAM" id="SSF57667">
    <property type="entry name" value="beta-beta-alpha zinc fingers"/>
    <property type="match status" value="2"/>
</dbReference>
<dbReference type="GO" id="GO:0000981">
    <property type="term" value="F:DNA-binding transcription factor activity, RNA polymerase II-specific"/>
    <property type="evidence" value="ECO:0007669"/>
    <property type="project" value="TreeGrafter"/>
</dbReference>
<dbReference type="PANTHER" id="PTHR24408">
    <property type="entry name" value="ZINC FINGER PROTEIN"/>
    <property type="match status" value="1"/>
</dbReference>
<accession>A0A1B6MUI9</accession>
<feature type="domain" description="C2H2-type" evidence="9">
    <location>
        <begin position="425"/>
        <end position="452"/>
    </location>
</feature>
<dbReference type="InterPro" id="IPR036236">
    <property type="entry name" value="Znf_C2H2_sf"/>
</dbReference>
<protein>
    <recommendedName>
        <fullName evidence="9">C2H2-type domain-containing protein</fullName>
    </recommendedName>
</protein>
<evidence type="ECO:0000313" key="10">
    <source>
        <dbReference type="EMBL" id="JAT39595.1"/>
    </source>
</evidence>
<sequence>MNFTPFGTTFTAGALPAGHQFTSAKFAQQVGTTAGGQVVGLLSSDEQGITYLRPVDTNGGAFTLSLPQASGNNSQHNQIIALPINVPNKPGDMTQQQTLQIQVVNPANSATSGGEKYSLPLTLQHFQQGQGCENIVVGVIDPNSISTSGGIKMITLAYNTAQSGTDGQSLHLQLQHTDENGEVHQDQDQMQQHEQQQHDNNNTSSSGSQTQAMHCEEMVLPDVKPMLSDGEGNQAYPVAVVAQIAPELISVRQEDIEMDKDGQPKDKDKQDNDEGKVITVECAGGEYATWQPNSAVADYFNRLGNQHPLNIHHFLKFSAETIKREQAIESSPLSTAAESEETTVDLQQTQEEQVDDPSNPEAKTKKKKKYKKKAPKPRRPRPGQVHIATALDGTTLFCCPECNMAYPDKELLEQHLVAHKIERRFICDICGAGLKRKEHLERHKLGHNPERPYICSVCCKGFKRKEHLNLHFVIHSGEKTEVCPECGKGFYRKDHLRKHARSHLAKRVKEELQQAGGAVLQTGPEDDSPNTVILPSAAETHPVALVQHHPQH</sequence>
<feature type="compositionally biased region" description="Low complexity" evidence="8">
    <location>
        <begin position="188"/>
        <end position="211"/>
    </location>
</feature>
<evidence type="ECO:0000259" key="9">
    <source>
        <dbReference type="PROSITE" id="PS50157"/>
    </source>
</evidence>
<evidence type="ECO:0000256" key="1">
    <source>
        <dbReference type="ARBA" id="ARBA00004123"/>
    </source>
</evidence>
<gene>
    <name evidence="10" type="ORF">g.47047</name>
</gene>
<reference evidence="10" key="1">
    <citation type="submission" date="2015-11" db="EMBL/GenBank/DDBJ databases">
        <title>De novo transcriptome assembly of four potential Pierce s Disease insect vectors from Arizona vineyards.</title>
        <authorList>
            <person name="Tassone E.E."/>
        </authorList>
    </citation>
    <scope>NUCLEOTIDE SEQUENCE</scope>
</reference>
<dbReference type="InterPro" id="IPR013087">
    <property type="entry name" value="Znf_C2H2_type"/>
</dbReference>
<dbReference type="FunFam" id="3.30.160.60:FF:000065">
    <property type="entry name" value="B-cell CLL/lymphoma 6, member B"/>
    <property type="match status" value="1"/>
</dbReference>
<feature type="domain" description="C2H2-type" evidence="9">
    <location>
        <begin position="481"/>
        <end position="508"/>
    </location>
</feature>
<dbReference type="AlphaFoldDB" id="A0A1B6MUI9"/>
<keyword evidence="4 7" id="KW-0863">Zinc-finger</keyword>
<dbReference type="PANTHER" id="PTHR24408:SF58">
    <property type="entry name" value="TRANSCRIPTION FACTOR (TFIIIA), PUTATIVE (AFU_ORTHOLOGUE AFUA_1G05150)-RELATED"/>
    <property type="match status" value="1"/>
</dbReference>
<evidence type="ECO:0000256" key="4">
    <source>
        <dbReference type="ARBA" id="ARBA00022771"/>
    </source>
</evidence>
<dbReference type="SMART" id="SM00355">
    <property type="entry name" value="ZnF_C2H2"/>
    <property type="match status" value="4"/>
</dbReference>
<name>A0A1B6MUI9_9HEMI</name>
<evidence type="ECO:0000256" key="8">
    <source>
        <dbReference type="SAM" id="MobiDB-lite"/>
    </source>
</evidence>
<dbReference type="EMBL" id="GEBQ01000382">
    <property type="protein sequence ID" value="JAT39595.1"/>
    <property type="molecule type" value="Transcribed_RNA"/>
</dbReference>
<organism evidence="10">
    <name type="scientific">Graphocephala atropunctata</name>
    <dbReference type="NCBI Taxonomy" id="36148"/>
    <lineage>
        <taxon>Eukaryota</taxon>
        <taxon>Metazoa</taxon>
        <taxon>Ecdysozoa</taxon>
        <taxon>Arthropoda</taxon>
        <taxon>Hexapoda</taxon>
        <taxon>Insecta</taxon>
        <taxon>Pterygota</taxon>
        <taxon>Neoptera</taxon>
        <taxon>Paraneoptera</taxon>
        <taxon>Hemiptera</taxon>
        <taxon>Auchenorrhyncha</taxon>
        <taxon>Membracoidea</taxon>
        <taxon>Cicadellidae</taxon>
        <taxon>Cicadellinae</taxon>
        <taxon>Cicadellini</taxon>
        <taxon>Graphocephala</taxon>
    </lineage>
</organism>
<evidence type="ECO:0000256" key="2">
    <source>
        <dbReference type="ARBA" id="ARBA00022723"/>
    </source>
</evidence>
<dbReference type="GO" id="GO:0008270">
    <property type="term" value="F:zinc ion binding"/>
    <property type="evidence" value="ECO:0007669"/>
    <property type="project" value="UniProtKB-KW"/>
</dbReference>